<dbReference type="GO" id="GO:0016787">
    <property type="term" value="F:hydrolase activity"/>
    <property type="evidence" value="ECO:0007669"/>
    <property type="project" value="UniProtKB-KW"/>
</dbReference>
<feature type="domain" description="DNA2/NAM7 helicase-like C-terminal" evidence="7">
    <location>
        <begin position="763"/>
        <end position="970"/>
    </location>
</feature>
<keyword evidence="4" id="KW-0067">ATP-binding</keyword>
<reference evidence="8" key="1">
    <citation type="submission" date="2021-01" db="EMBL/GenBank/DDBJ databases">
        <authorList>
            <person name="Corre E."/>
            <person name="Pelletier E."/>
            <person name="Niang G."/>
            <person name="Scheremetjew M."/>
            <person name="Finn R."/>
            <person name="Kale V."/>
            <person name="Holt S."/>
            <person name="Cochrane G."/>
            <person name="Meng A."/>
            <person name="Brown T."/>
            <person name="Cohen L."/>
        </authorList>
    </citation>
    <scope>NUCLEOTIDE SEQUENCE</scope>
    <source>
        <strain evidence="8">Pop2</strain>
    </source>
</reference>
<protein>
    <recommendedName>
        <fullName evidence="9">AAA+ ATPase domain-containing protein</fullName>
    </recommendedName>
</protein>
<feature type="compositionally biased region" description="Basic and acidic residues" evidence="5">
    <location>
        <begin position="334"/>
        <end position="343"/>
    </location>
</feature>
<dbReference type="InterPro" id="IPR027417">
    <property type="entry name" value="P-loop_NTPase"/>
</dbReference>
<evidence type="ECO:0000256" key="3">
    <source>
        <dbReference type="ARBA" id="ARBA00022806"/>
    </source>
</evidence>
<feature type="domain" description="DNA2/NAM7 helicase helicase" evidence="6">
    <location>
        <begin position="645"/>
        <end position="686"/>
    </location>
</feature>
<keyword evidence="1" id="KW-0547">Nucleotide-binding</keyword>
<sequence>MRKQKASDRRTRRLQRSKDTMNENIISAEELLKLNRGDVGSTSLSSSSTFRRLSSVTTSPMDNAAWRHKTITEQRQQIPSSYSSSEQSGSKVRNAFPKKDGQGGAVSSGRGRSRKRSMLYSSLASYHNNFLSLLTAEYCMEEAEVLGRIEASIDDPLALEASGHALFDLYPERRGNIFSDEVYRLVKAYDATTLVPNNGDNQSSDALNKYNLPPNHKFSSNDVILLTLQPGGSGDFFSEHSLPTNKKATSVEARVLNTGPTYVDVAVSSGAFEASFGPAPNNEGISGKGDPRMRLRADVFFSNVPYTRMVNALGQITSIPGRAGGTSGSSSVAQKEEAQNDGKKKTKNQQFDGICLDEAIRETILATYTYHDPSSPYNGSTEAADLGELARRLAKAPLQNSAKLANQVLGYMQSNPHGVFPAFNAPQLTAIGAALTRRLTLIQGPPGTGKTVVGASIGFGFVRQCRDVSPHTKVLACAFSNAGADNLAEQLIRLGLKVVRIGKPSGVSKSLWDYTLEAAIDKDPNAQKALEYASNMTSNLSRAARKNKNSKGNSKTDSRIIQARRDAATLAVAASIEACNVAATKAFREADVIVCTSVGAADARLLAACGIQTKDENDSTKPSSAGEGSDSRTLAPDGLPPISLPFVIVDEACQSVEPGNLIPITASNSCRSLVLLGDPCQLPPTVRGDASGTGTASPLSVSLMARLASALPQPVIVTAQGDKTMKEETYLNAKPTKQAVSFLRYKNRDEQPHISYRKQFSGSLLLSVQYRMHPSISAFPSAIFYDGLLSSPTFLSELRLFPHEINSVLPIENTSISVRFVNVGGRNNERQGQSVSLPRTPVLLNDMSANSSYRNEAEAHAVISFLKSFLRNNKGTTPLSIGIVTPYTSQVALLKSMMAHDSDFRSLAQSNPLAIEINSVDAYQGKERDLMIFSAVRSNRNGKIGFLKDWRRMNVALTRAKSALVVFGDMETLKTGDKHWEAFGNWCEGVGCVKEIESS</sequence>
<evidence type="ECO:0000259" key="6">
    <source>
        <dbReference type="Pfam" id="PF13086"/>
    </source>
</evidence>
<evidence type="ECO:0000259" key="7">
    <source>
        <dbReference type="Pfam" id="PF13087"/>
    </source>
</evidence>
<dbReference type="FunFam" id="3.40.50.300:FF:000326">
    <property type="entry name" value="P-loop containing nucleoside triphosphate hydrolase"/>
    <property type="match status" value="1"/>
</dbReference>
<dbReference type="GO" id="GO:0005524">
    <property type="term" value="F:ATP binding"/>
    <property type="evidence" value="ECO:0007669"/>
    <property type="project" value="UniProtKB-KW"/>
</dbReference>
<feature type="region of interest" description="Disordered" evidence="5">
    <location>
        <begin position="1"/>
        <end position="22"/>
    </location>
</feature>
<dbReference type="InterPro" id="IPR045055">
    <property type="entry name" value="DNA2/NAM7-like"/>
</dbReference>
<evidence type="ECO:0000256" key="4">
    <source>
        <dbReference type="ARBA" id="ARBA00022840"/>
    </source>
</evidence>
<evidence type="ECO:0000313" key="8">
    <source>
        <dbReference type="EMBL" id="CAD9341312.1"/>
    </source>
</evidence>
<dbReference type="GO" id="GO:0004386">
    <property type="term" value="F:helicase activity"/>
    <property type="evidence" value="ECO:0007669"/>
    <property type="project" value="UniProtKB-KW"/>
</dbReference>
<proteinExistence type="predicted"/>
<feature type="region of interest" description="Disordered" evidence="5">
    <location>
        <begin position="72"/>
        <end position="113"/>
    </location>
</feature>
<feature type="compositionally biased region" description="Low complexity" evidence="5">
    <location>
        <begin position="74"/>
        <end position="90"/>
    </location>
</feature>
<organism evidence="8">
    <name type="scientific">Ditylum brightwellii</name>
    <dbReference type="NCBI Taxonomy" id="49249"/>
    <lineage>
        <taxon>Eukaryota</taxon>
        <taxon>Sar</taxon>
        <taxon>Stramenopiles</taxon>
        <taxon>Ochrophyta</taxon>
        <taxon>Bacillariophyta</taxon>
        <taxon>Mediophyceae</taxon>
        <taxon>Lithodesmiophycidae</taxon>
        <taxon>Lithodesmiales</taxon>
        <taxon>Lithodesmiaceae</taxon>
        <taxon>Ditylum</taxon>
    </lineage>
</organism>
<evidence type="ECO:0000256" key="2">
    <source>
        <dbReference type="ARBA" id="ARBA00022801"/>
    </source>
</evidence>
<dbReference type="InterPro" id="IPR047187">
    <property type="entry name" value="SF1_C_Upf1"/>
</dbReference>
<dbReference type="InterPro" id="IPR041679">
    <property type="entry name" value="DNA2/NAM7-like_C"/>
</dbReference>
<dbReference type="SUPFAM" id="SSF52540">
    <property type="entry name" value="P-loop containing nucleoside triphosphate hydrolases"/>
    <property type="match status" value="1"/>
</dbReference>
<name>A0A7S1ZK70_9STRA</name>
<accession>A0A7S1ZK70</accession>
<keyword evidence="3" id="KW-0347">Helicase</keyword>
<dbReference type="CDD" id="cd18808">
    <property type="entry name" value="SF1_C_Upf1"/>
    <property type="match status" value="1"/>
</dbReference>
<feature type="region of interest" description="Disordered" evidence="5">
    <location>
        <begin position="614"/>
        <end position="636"/>
    </location>
</feature>
<dbReference type="EMBL" id="HBGN01026053">
    <property type="protein sequence ID" value="CAD9341312.1"/>
    <property type="molecule type" value="Transcribed_RNA"/>
</dbReference>
<dbReference type="AlphaFoldDB" id="A0A7S1ZK70"/>
<dbReference type="PANTHER" id="PTHR10887">
    <property type="entry name" value="DNA2/NAM7 HELICASE FAMILY"/>
    <property type="match status" value="1"/>
</dbReference>
<evidence type="ECO:0000256" key="5">
    <source>
        <dbReference type="SAM" id="MobiDB-lite"/>
    </source>
</evidence>
<evidence type="ECO:0008006" key="9">
    <source>
        <dbReference type="Google" id="ProtNLM"/>
    </source>
</evidence>
<feature type="domain" description="DNA2/NAM7 helicase helicase" evidence="6">
    <location>
        <begin position="423"/>
        <end position="606"/>
    </location>
</feature>
<dbReference type="InterPro" id="IPR041677">
    <property type="entry name" value="DNA2/NAM7_AAA_11"/>
</dbReference>
<dbReference type="Pfam" id="PF13086">
    <property type="entry name" value="AAA_11"/>
    <property type="match status" value="2"/>
</dbReference>
<feature type="region of interest" description="Disordered" evidence="5">
    <location>
        <begin position="321"/>
        <end position="348"/>
    </location>
</feature>
<gene>
    <name evidence="8" type="ORF">DBRI1063_LOCUS16719</name>
</gene>
<dbReference type="PANTHER" id="PTHR10887:SF495">
    <property type="entry name" value="HELICASE SENATAXIN ISOFORM X1-RELATED"/>
    <property type="match status" value="1"/>
</dbReference>
<dbReference type="Pfam" id="PF13087">
    <property type="entry name" value="AAA_12"/>
    <property type="match status" value="1"/>
</dbReference>
<keyword evidence="2" id="KW-0378">Hydrolase</keyword>
<dbReference type="Gene3D" id="3.40.50.300">
    <property type="entry name" value="P-loop containing nucleotide triphosphate hydrolases"/>
    <property type="match status" value="2"/>
</dbReference>
<dbReference type="GO" id="GO:0005694">
    <property type="term" value="C:chromosome"/>
    <property type="evidence" value="ECO:0007669"/>
    <property type="project" value="UniProtKB-ARBA"/>
</dbReference>
<evidence type="ECO:0000256" key="1">
    <source>
        <dbReference type="ARBA" id="ARBA00022741"/>
    </source>
</evidence>